<dbReference type="InterPro" id="IPR009091">
    <property type="entry name" value="RCC1/BLIP-II"/>
</dbReference>
<name>A0A502D4P9_9MICO</name>
<feature type="compositionally biased region" description="Low complexity" evidence="2">
    <location>
        <begin position="18"/>
        <end position="28"/>
    </location>
</feature>
<dbReference type="Pfam" id="PF00415">
    <property type="entry name" value="RCC1"/>
    <property type="match status" value="1"/>
</dbReference>
<dbReference type="Proteomes" id="UP000317722">
    <property type="component" value="Unassembled WGS sequence"/>
</dbReference>
<dbReference type="Gene3D" id="2.60.40.1120">
    <property type="entry name" value="Carboxypeptidase-like, regulatory domain"/>
    <property type="match status" value="2"/>
</dbReference>
<evidence type="ECO:0000259" key="4">
    <source>
        <dbReference type="Pfam" id="PF06119"/>
    </source>
</evidence>
<dbReference type="InterPro" id="IPR051210">
    <property type="entry name" value="Ub_ligase/GEF_domain"/>
</dbReference>
<dbReference type="PRINTS" id="PR00633">
    <property type="entry name" value="RCCNDNSATION"/>
</dbReference>
<feature type="compositionally biased region" description="Polar residues" evidence="2">
    <location>
        <begin position="1"/>
        <end position="15"/>
    </location>
</feature>
<feature type="region of interest" description="Disordered" evidence="2">
    <location>
        <begin position="1"/>
        <end position="56"/>
    </location>
</feature>
<dbReference type="SUPFAM" id="SSF49452">
    <property type="entry name" value="Starch-binding domain-like"/>
    <property type="match status" value="1"/>
</dbReference>
<accession>A0A502D4P9</accession>
<dbReference type="GO" id="GO:0030246">
    <property type="term" value="F:carbohydrate binding"/>
    <property type="evidence" value="ECO:0007669"/>
    <property type="project" value="InterPro"/>
</dbReference>
<evidence type="ECO:0000313" key="6">
    <source>
        <dbReference type="EMBL" id="TPG19076.1"/>
    </source>
</evidence>
<dbReference type="SUPFAM" id="SSF49464">
    <property type="entry name" value="Carboxypeptidase regulatory domain-like"/>
    <property type="match status" value="1"/>
</dbReference>
<dbReference type="Gene3D" id="2.130.10.30">
    <property type="entry name" value="Regulator of chromosome condensation 1/beta-lactamase-inhibitor protein II"/>
    <property type="match status" value="2"/>
</dbReference>
<dbReference type="SUPFAM" id="SSF50985">
    <property type="entry name" value="RCC1/BLIP-II"/>
    <property type="match status" value="2"/>
</dbReference>
<feature type="domain" description="HYR" evidence="3">
    <location>
        <begin position="1265"/>
        <end position="1337"/>
    </location>
</feature>
<dbReference type="Pfam" id="PF13620">
    <property type="entry name" value="CarboxypepD_reg"/>
    <property type="match status" value="1"/>
</dbReference>
<evidence type="ECO:0000256" key="2">
    <source>
        <dbReference type="SAM" id="MobiDB-lite"/>
    </source>
</evidence>
<evidence type="ECO:0000259" key="3">
    <source>
        <dbReference type="Pfam" id="PF02494"/>
    </source>
</evidence>
<dbReference type="InterPro" id="IPR058923">
    <property type="entry name" value="RCC1-like_dom"/>
</dbReference>
<dbReference type="InterPro" id="IPR013784">
    <property type="entry name" value="Carb-bd-like_fold"/>
</dbReference>
<feature type="domain" description="RCC1-like" evidence="5">
    <location>
        <begin position="1345"/>
        <end position="1588"/>
    </location>
</feature>
<organism evidence="6 7">
    <name type="scientific">Pedococcus bigeumensis</name>
    <dbReference type="NCBI Taxonomy" id="433644"/>
    <lineage>
        <taxon>Bacteria</taxon>
        <taxon>Bacillati</taxon>
        <taxon>Actinomycetota</taxon>
        <taxon>Actinomycetes</taxon>
        <taxon>Micrococcales</taxon>
        <taxon>Intrasporangiaceae</taxon>
        <taxon>Pedococcus</taxon>
    </lineage>
</organism>
<keyword evidence="1" id="KW-0677">Repeat</keyword>
<dbReference type="Pfam" id="PF06119">
    <property type="entry name" value="NIDO"/>
    <property type="match status" value="1"/>
</dbReference>
<dbReference type="PROSITE" id="PS50012">
    <property type="entry name" value="RCC1_3"/>
    <property type="match status" value="7"/>
</dbReference>
<evidence type="ECO:0000313" key="7">
    <source>
        <dbReference type="Proteomes" id="UP000317722"/>
    </source>
</evidence>
<dbReference type="GO" id="GO:0007160">
    <property type="term" value="P:cell-matrix adhesion"/>
    <property type="evidence" value="ECO:0007669"/>
    <property type="project" value="InterPro"/>
</dbReference>
<dbReference type="PANTHER" id="PTHR22870:SF408">
    <property type="entry name" value="OS09G0560450 PROTEIN"/>
    <property type="match status" value="1"/>
</dbReference>
<dbReference type="EMBL" id="RCZM01000001">
    <property type="protein sequence ID" value="TPG19076.1"/>
    <property type="molecule type" value="Genomic_DNA"/>
</dbReference>
<keyword evidence="7" id="KW-1185">Reference proteome</keyword>
<evidence type="ECO:0000256" key="1">
    <source>
        <dbReference type="ARBA" id="ARBA00022737"/>
    </source>
</evidence>
<dbReference type="Pfam" id="PF02494">
    <property type="entry name" value="HYR"/>
    <property type="match status" value="1"/>
</dbReference>
<sequence>MQASMASAATPSPQQRPAAAAGKAAAEAKGGKGTGSKPAPRPRGRQADPATTLKGSWSRGTATFTIKAVPHRTYAVTVTATGDVTVGTTQRTVTMRGNGTASVVVPAKLGELRTGSVTVEVTSNDDEPLVSSSSVWLAPTRAGGVAQASTQQGSLVEAIKVDEPTQEGRRAAYLELSRMGADQTKLKLTRASTAAAAADSPLTISAHVSYRDWNGDSHPARHVQVEVDEKGFLGSHLGTTSTDDFGQFSLSADIGDNTDVRVTIKAESSAGRVGTSSFLSFDTYGQFVDIDGADPGDNAAFIVDVGRQDASGNAFAIHDALWSAHLFAVRSGHGDEAKVDVHYPAGDKNENAYTNSGGITLGAYEWSAWDVVNHEYGHWYDMHHDLTPLIGGTHCVSANLASDNCDLKDDVGNLIAPRGKSDGGKLAWSEGYADYYALAAGQLEAHPTIAGVGDGYYDDVRNGEDGTDHDGFNARADGGESVTFHGEDNEMSISGVLWGMAAEGTYPLGAAYLDSLIAASPGNRLSDLLNYAWESDTSSRLTGSQESALGCELSSARIAPYGLTPTTGELSKPPTFSWQEGNTPNAGTSYANDRFVVQAVDSATSSNPYFTSSTLTSTSWTPTGREWSSISDGRSTVYLRVVGTSTSDPQTGPFRGCAQATSVSAGAVINDQACTATSLSPNDDGSTGAVDLPFAINYFGTTYTYLFVNNNGNVTFNQPMSTFTPFTLTANVPPIIAPFFADIDTRGTGSAPVRYGYGTTTYNGRAAFCVDWVNVGYYSGHDDKLVSAQLLLVDRSDLAPGDFDMVFNYGHIQWETGDASGGFGGFGGTPAGVGYSAGNGQADGFFQLEGSMQSGQLVDGGPHALVSHSNLGLNSDGHYLFKVRGGNAGNSSTGVQGTVTSGGVPVEGAPLQVCPHGGGQCVYQTRTGANGTFSAVGLAPGVYDVSAYPPSGTNARPRTAASVVVEEGELTRVDIDLASIAGVPPGTTLGPLVGSGDIPMVNWQDTLTLRTTGCVGGTATYEVISTEGSTIGSSFASGPLSAGGEGHYSASIPPLYPHHGAAEVLVVIVCPDGSTQTVVFDIYIDPSGLVVDQRGTPVSGATVTLSRSDAPEGPFATVPTGSDIMSPANRANPMTTLASGHFGWDVVAGFYRVVASKAGCTDASTDVLAIPPPVTDLRLVMTCGPTDTEPPVLTVVDRTFEGNATGGWRGTLTGVTVDDPDSAADEVHLTNDAPALLPLGTTTVTWTATDPAGHSATATQQVRVVDTTRPTIQCPVDVAAFYTGAPSLGTPATSDVVDPNPSVTHTAPAQWPLGTTEVTWTATDGSHNAASCVQRVTLRLPLTATTAAGDEHTLAVLADGTVKAWGAGGNGQLGRGSTVGSTTPVTVPGLTGVRAVAAGGLFSVALDSTGAVYTWGDNSTGQLGDGTTTSRTTPRAVTGLPPIAAIAAGRNHVLAVALDGAVYAWGANTFGQTGKPPSSTVLRPARVAGLPAVKGVAAGQFHSVAATTDGRVYTFGAGYSGQLGDGTATSRATPAAVAGLSGVAAVGAGYQHTLAVTADGKVYAWGANAKGQLGTGSTTPSRSPVQVTAGGAVRWASGGSAHTVLLMADGSVRAFGDNGEGQLGDGSRVDRLSPVRVTGLTGATSLAVGADFSVSGRSTGSASAWGGNRAGQLGDGTTTRRTSPVTVAGVTTVAQPSGS</sequence>
<protein>
    <submittedName>
        <fullName evidence="6">HYR domain-containing protein</fullName>
    </submittedName>
</protein>
<dbReference type="PROSITE" id="PS00626">
    <property type="entry name" value="RCC1_2"/>
    <property type="match status" value="1"/>
</dbReference>
<proteinExistence type="predicted"/>
<dbReference type="InterPro" id="IPR003410">
    <property type="entry name" value="HYR_dom"/>
</dbReference>
<gene>
    <name evidence="6" type="ORF">EAH86_00730</name>
</gene>
<evidence type="ECO:0000259" key="5">
    <source>
        <dbReference type="Pfam" id="PF25390"/>
    </source>
</evidence>
<dbReference type="InterPro" id="IPR008969">
    <property type="entry name" value="CarboxyPept-like_regulatory"/>
</dbReference>
<feature type="domain" description="NIDO" evidence="4">
    <location>
        <begin position="705"/>
        <end position="884"/>
    </location>
</feature>
<reference evidence="6 7" key="1">
    <citation type="journal article" date="2019" name="Environ. Microbiol.">
        <title>Species interactions and distinct microbial communities in high Arctic permafrost affected cryosols are associated with the CH4 and CO2 gas fluxes.</title>
        <authorList>
            <person name="Altshuler I."/>
            <person name="Hamel J."/>
            <person name="Turney S."/>
            <person name="Magnuson E."/>
            <person name="Levesque R."/>
            <person name="Greer C."/>
            <person name="Whyte L.G."/>
        </authorList>
    </citation>
    <scope>NUCLEOTIDE SEQUENCE [LARGE SCALE GENOMIC DNA]</scope>
    <source>
        <strain evidence="6 7">S9.3A</strain>
    </source>
</reference>
<dbReference type="InterPro" id="IPR000408">
    <property type="entry name" value="Reg_chr_condens"/>
</dbReference>
<feature type="region of interest" description="Disordered" evidence="2">
    <location>
        <begin position="1659"/>
        <end position="1682"/>
    </location>
</feature>
<dbReference type="PANTHER" id="PTHR22870">
    <property type="entry name" value="REGULATOR OF CHROMOSOME CONDENSATION"/>
    <property type="match status" value="1"/>
</dbReference>
<dbReference type="InterPro" id="IPR003886">
    <property type="entry name" value="NIDO_dom"/>
</dbReference>
<dbReference type="Pfam" id="PF25390">
    <property type="entry name" value="WD40_RLD"/>
    <property type="match status" value="1"/>
</dbReference>
<comment type="caution">
    <text evidence="6">The sequence shown here is derived from an EMBL/GenBank/DDBJ whole genome shotgun (WGS) entry which is preliminary data.</text>
</comment>